<name>A0A1M6LIX2_9ACTN</name>
<keyword evidence="2" id="KW-1185">Reference proteome</keyword>
<organism evidence="1 2">
    <name type="scientific">Tessaracoccus bendigoensis DSM 12906</name>
    <dbReference type="NCBI Taxonomy" id="1123357"/>
    <lineage>
        <taxon>Bacteria</taxon>
        <taxon>Bacillati</taxon>
        <taxon>Actinomycetota</taxon>
        <taxon>Actinomycetes</taxon>
        <taxon>Propionibacteriales</taxon>
        <taxon>Propionibacteriaceae</taxon>
        <taxon>Tessaracoccus</taxon>
    </lineage>
</organism>
<accession>A0A1M6LIX2</accession>
<dbReference type="STRING" id="1123357.SAMN02745244_03084"/>
<dbReference type="AlphaFoldDB" id="A0A1M6LIX2"/>
<proteinExistence type="predicted"/>
<dbReference type="EMBL" id="FQZG01000072">
    <property type="protein sequence ID" value="SHJ71112.1"/>
    <property type="molecule type" value="Genomic_DNA"/>
</dbReference>
<dbReference type="Proteomes" id="UP000184512">
    <property type="component" value="Unassembled WGS sequence"/>
</dbReference>
<protein>
    <submittedName>
        <fullName evidence="1">Uncharacterized protein</fullName>
    </submittedName>
</protein>
<reference evidence="1 2" key="1">
    <citation type="submission" date="2016-11" db="EMBL/GenBank/DDBJ databases">
        <authorList>
            <person name="Jaros S."/>
            <person name="Januszkiewicz K."/>
            <person name="Wedrychowicz H."/>
        </authorList>
    </citation>
    <scope>NUCLEOTIDE SEQUENCE [LARGE SCALE GENOMIC DNA]</scope>
    <source>
        <strain evidence="1 2">DSM 12906</strain>
    </source>
</reference>
<sequence length="69" mass="7351">MTSSKPHDAHPADMSGRNLVAELMDGLVGVEELPVEEQTARLAQVQRTLAGILSDDPLLTRVSKPGFPG</sequence>
<evidence type="ECO:0000313" key="1">
    <source>
        <dbReference type="EMBL" id="SHJ71112.1"/>
    </source>
</evidence>
<gene>
    <name evidence="1" type="ORF">SAMN02745244_03084</name>
</gene>
<evidence type="ECO:0000313" key="2">
    <source>
        <dbReference type="Proteomes" id="UP000184512"/>
    </source>
</evidence>